<dbReference type="AlphaFoldDB" id="A0A381W5A9"/>
<dbReference type="Gene3D" id="3.40.50.720">
    <property type="entry name" value="NAD(P)-binding Rossmann-like Domain"/>
    <property type="match status" value="1"/>
</dbReference>
<evidence type="ECO:0000259" key="4">
    <source>
        <dbReference type="Pfam" id="PF02558"/>
    </source>
</evidence>
<dbReference type="PANTHER" id="PTHR21708">
    <property type="entry name" value="PROBABLE 2-DEHYDROPANTOATE 2-REDUCTASE"/>
    <property type="match status" value="1"/>
</dbReference>
<dbReference type="GO" id="GO:0015940">
    <property type="term" value="P:pantothenate biosynthetic process"/>
    <property type="evidence" value="ECO:0007669"/>
    <property type="project" value="InterPro"/>
</dbReference>
<evidence type="ECO:0000256" key="2">
    <source>
        <dbReference type="ARBA" id="ARBA00022857"/>
    </source>
</evidence>
<dbReference type="InterPro" id="IPR051402">
    <property type="entry name" value="KPR-Related"/>
</dbReference>
<dbReference type="GO" id="GO:0005737">
    <property type="term" value="C:cytoplasm"/>
    <property type="evidence" value="ECO:0007669"/>
    <property type="project" value="TreeGrafter"/>
</dbReference>
<evidence type="ECO:0000259" key="5">
    <source>
        <dbReference type="Pfam" id="PF08546"/>
    </source>
</evidence>
<evidence type="ECO:0000256" key="3">
    <source>
        <dbReference type="ARBA" id="ARBA00023002"/>
    </source>
</evidence>
<reference evidence="6" key="1">
    <citation type="submission" date="2018-05" db="EMBL/GenBank/DDBJ databases">
        <authorList>
            <person name="Lanie J.A."/>
            <person name="Ng W.-L."/>
            <person name="Kazmierczak K.M."/>
            <person name="Andrzejewski T.M."/>
            <person name="Davidsen T.M."/>
            <person name="Wayne K.J."/>
            <person name="Tettelin H."/>
            <person name="Glass J.I."/>
            <person name="Rusch D."/>
            <person name="Podicherti R."/>
            <person name="Tsui H.-C.T."/>
            <person name="Winkler M.E."/>
        </authorList>
    </citation>
    <scope>NUCLEOTIDE SEQUENCE</scope>
</reference>
<feature type="domain" description="Ketopantoate reductase N-terminal" evidence="4">
    <location>
        <begin position="3"/>
        <end position="151"/>
    </location>
</feature>
<dbReference type="Pfam" id="PF08546">
    <property type="entry name" value="ApbA_C"/>
    <property type="match status" value="1"/>
</dbReference>
<dbReference type="PANTHER" id="PTHR21708:SF26">
    <property type="entry name" value="2-DEHYDROPANTOATE 2-REDUCTASE"/>
    <property type="match status" value="1"/>
</dbReference>
<dbReference type="Pfam" id="PF02558">
    <property type="entry name" value="ApbA"/>
    <property type="match status" value="1"/>
</dbReference>
<gene>
    <name evidence="6" type="ORF">METZ01_LOCUS99947</name>
</gene>
<comment type="similarity">
    <text evidence="1">Belongs to the ketopantoate reductase family.</text>
</comment>
<dbReference type="InterPro" id="IPR036291">
    <property type="entry name" value="NAD(P)-bd_dom_sf"/>
</dbReference>
<dbReference type="InterPro" id="IPR013328">
    <property type="entry name" value="6PGD_dom2"/>
</dbReference>
<dbReference type="SUPFAM" id="SSF51735">
    <property type="entry name" value="NAD(P)-binding Rossmann-fold domains"/>
    <property type="match status" value="1"/>
</dbReference>
<dbReference type="InterPro" id="IPR003710">
    <property type="entry name" value="ApbA"/>
</dbReference>
<dbReference type="GO" id="GO:0008677">
    <property type="term" value="F:2-dehydropantoate 2-reductase activity"/>
    <property type="evidence" value="ECO:0007669"/>
    <property type="project" value="InterPro"/>
</dbReference>
<keyword evidence="3" id="KW-0560">Oxidoreductase</keyword>
<evidence type="ECO:0000313" key="6">
    <source>
        <dbReference type="EMBL" id="SVA47093.1"/>
    </source>
</evidence>
<evidence type="ECO:0000256" key="1">
    <source>
        <dbReference type="ARBA" id="ARBA00007870"/>
    </source>
</evidence>
<organism evidence="6">
    <name type="scientific">marine metagenome</name>
    <dbReference type="NCBI Taxonomy" id="408172"/>
    <lineage>
        <taxon>unclassified sequences</taxon>
        <taxon>metagenomes</taxon>
        <taxon>ecological metagenomes</taxon>
    </lineage>
</organism>
<sequence length="308" mass="32007">MKITVLGCGAMGSIYAALLATAGHEVTAVDANSDHVAAINANGLRVSGASGDRTVNIKAQTEVPLTPAELLIIAVKGAHVASASEKAFSTIDANSLVLTIQNGLGSSDIVADRLGPDRLIVGVAQGFGASLPEPGHTHHSDMKAIRMGAYANLNAGQVALVSQLYTEAGFDAEPVADIQAMQWDKLICNCAYSAPAALTGMTVGDIMDDPNISVISRNAATEAWETARALKVKIDIPDPVEHVREFASRMPEAKPSVLLDIEAGRASEVGMINGAVPREAVKVGLTAPVNDILTRLVLAIEQSRFPGA</sequence>
<dbReference type="FunFam" id="1.10.1040.10:FF:000017">
    <property type="entry name" value="2-dehydropantoate 2-reductase"/>
    <property type="match status" value="1"/>
</dbReference>
<dbReference type="EMBL" id="UINC01010600">
    <property type="protein sequence ID" value="SVA47093.1"/>
    <property type="molecule type" value="Genomic_DNA"/>
</dbReference>
<dbReference type="InterPro" id="IPR013752">
    <property type="entry name" value="KPA_reductase"/>
</dbReference>
<dbReference type="InterPro" id="IPR008927">
    <property type="entry name" value="6-PGluconate_DH-like_C_sf"/>
</dbReference>
<evidence type="ECO:0008006" key="7">
    <source>
        <dbReference type="Google" id="ProtNLM"/>
    </source>
</evidence>
<dbReference type="InterPro" id="IPR013332">
    <property type="entry name" value="KPR_N"/>
</dbReference>
<feature type="domain" description="Ketopantoate reductase C-terminal" evidence="5">
    <location>
        <begin position="177"/>
        <end position="301"/>
    </location>
</feature>
<name>A0A381W5A9_9ZZZZ</name>
<dbReference type="Gene3D" id="1.10.1040.10">
    <property type="entry name" value="N-(1-d-carboxylethyl)-l-norvaline Dehydrogenase, domain 2"/>
    <property type="match status" value="1"/>
</dbReference>
<keyword evidence="2" id="KW-0521">NADP</keyword>
<dbReference type="SUPFAM" id="SSF48179">
    <property type="entry name" value="6-phosphogluconate dehydrogenase C-terminal domain-like"/>
    <property type="match status" value="1"/>
</dbReference>
<proteinExistence type="inferred from homology"/>
<protein>
    <recommendedName>
        <fullName evidence="7">2-dehydropantoate 2-reductase</fullName>
    </recommendedName>
</protein>
<accession>A0A381W5A9</accession>
<dbReference type="NCBIfam" id="TIGR00745">
    <property type="entry name" value="apbA_panE"/>
    <property type="match status" value="1"/>
</dbReference>